<keyword evidence="2" id="KW-1185">Reference proteome</keyword>
<reference evidence="2" key="1">
    <citation type="submission" date="2011-04" db="EMBL/GenBank/DDBJ databases">
        <title>Genome sequence of Solibacillus silvestris StLB046.</title>
        <authorList>
            <person name="Morohoshi T."/>
            <person name="Someya N."/>
            <person name="Ikeda T."/>
        </authorList>
    </citation>
    <scope>NUCLEOTIDE SEQUENCE [LARGE SCALE GENOMIC DNA]</scope>
    <source>
        <strain evidence="2">StLB046</strain>
    </source>
</reference>
<gene>
    <name evidence="1" type="ordered locus">SSIL_3734</name>
</gene>
<dbReference type="AlphaFoldDB" id="F2F581"/>
<dbReference type="HOGENOM" id="CLU_208609_0_0_9"/>
<accession>F2F581</accession>
<dbReference type="Proteomes" id="UP000006691">
    <property type="component" value="Chromosome"/>
</dbReference>
<protein>
    <submittedName>
        <fullName evidence="1">Phosphomannomutase</fullName>
    </submittedName>
</protein>
<evidence type="ECO:0000313" key="2">
    <source>
        <dbReference type="Proteomes" id="UP000006691"/>
    </source>
</evidence>
<dbReference type="KEGG" id="siv:SSIL_3734"/>
<dbReference type="STRING" id="1002809.SSIL_3734"/>
<reference evidence="1 2" key="2">
    <citation type="journal article" date="2012" name="J. Biosci. Bioeng.">
        <title>Complete genome sequence and characterization of the N-acylhomoserine lactone-degrading gene of the potato leaf-associated Solibacillus silvestris.</title>
        <authorList>
            <person name="Morohoshi T."/>
            <person name="Tominaga Y."/>
            <person name="Someya N."/>
            <person name="Ikeda T."/>
        </authorList>
    </citation>
    <scope>NUCLEOTIDE SEQUENCE [LARGE SCALE GENOMIC DNA]</scope>
    <source>
        <strain evidence="1 2">StLB046</strain>
    </source>
</reference>
<evidence type="ECO:0000313" key="1">
    <source>
        <dbReference type="EMBL" id="BAK18157.1"/>
    </source>
</evidence>
<name>F2F581_SOLSS</name>
<organism evidence="1 2">
    <name type="scientific">Solibacillus silvestris (strain StLB046)</name>
    <name type="common">Bacillus silvestris</name>
    <dbReference type="NCBI Taxonomy" id="1002809"/>
    <lineage>
        <taxon>Bacteria</taxon>
        <taxon>Bacillati</taxon>
        <taxon>Bacillota</taxon>
        <taxon>Bacilli</taxon>
        <taxon>Bacillales</taxon>
        <taxon>Caryophanaceae</taxon>
        <taxon>Solibacillus</taxon>
    </lineage>
</organism>
<sequence>MCGLFLLEKLSGILEKVLSILANAKGILEQSEHFLEHYSFVRTNKNILEHFHLY</sequence>
<proteinExistence type="predicted"/>
<dbReference type="EMBL" id="AP012157">
    <property type="protein sequence ID" value="BAK18157.1"/>
    <property type="molecule type" value="Genomic_DNA"/>
</dbReference>